<evidence type="ECO:0000313" key="14">
    <source>
        <dbReference type="Proteomes" id="UP001491310"/>
    </source>
</evidence>
<dbReference type="Gene3D" id="1.20.1560.10">
    <property type="entry name" value="ABC transporter type 1, transmembrane domain"/>
    <property type="match status" value="2"/>
</dbReference>
<keyword evidence="7 10" id="KW-1133">Transmembrane helix</keyword>
<dbReference type="InterPro" id="IPR011527">
    <property type="entry name" value="ABC1_TM_dom"/>
</dbReference>
<gene>
    <name evidence="13" type="ORF">WJX75_005333</name>
</gene>
<feature type="transmembrane region" description="Helical" evidence="10">
    <location>
        <begin position="228"/>
        <end position="248"/>
    </location>
</feature>
<evidence type="ECO:0000259" key="12">
    <source>
        <dbReference type="PROSITE" id="PS50929"/>
    </source>
</evidence>
<evidence type="ECO:0000256" key="5">
    <source>
        <dbReference type="ARBA" id="ARBA00022741"/>
    </source>
</evidence>
<dbReference type="InterPro" id="IPR003439">
    <property type="entry name" value="ABC_transporter-like_ATP-bd"/>
</dbReference>
<comment type="subcellular location">
    <subcellularLocation>
        <location evidence="1">Membrane</location>
    </subcellularLocation>
</comment>
<keyword evidence="3" id="KW-0813">Transport</keyword>
<accession>A0ABR2YU15</accession>
<feature type="region of interest" description="Disordered" evidence="9">
    <location>
        <begin position="830"/>
        <end position="872"/>
    </location>
</feature>
<evidence type="ECO:0008006" key="15">
    <source>
        <dbReference type="Google" id="ProtNLM"/>
    </source>
</evidence>
<dbReference type="InterPro" id="IPR036640">
    <property type="entry name" value="ABC1_TM_sf"/>
</dbReference>
<evidence type="ECO:0000256" key="9">
    <source>
        <dbReference type="SAM" id="MobiDB-lite"/>
    </source>
</evidence>
<keyword evidence="14" id="KW-1185">Reference proteome</keyword>
<evidence type="ECO:0000256" key="6">
    <source>
        <dbReference type="ARBA" id="ARBA00022840"/>
    </source>
</evidence>
<evidence type="ECO:0000256" key="7">
    <source>
        <dbReference type="ARBA" id="ARBA00022989"/>
    </source>
</evidence>
<feature type="transmembrane region" description="Helical" evidence="10">
    <location>
        <begin position="447"/>
        <end position="469"/>
    </location>
</feature>
<sequence length="1708" mass="182607">MDCKPGEAKNMAHLSAARHGPITLIAERPHVILAGLSQATAWLVSLAVICSRLLDWELVTSWQKDRSDAEEQLLHDDAAGEGRPRLASQLAFAWVTPLMSLGSQRRVEQGDMLDLPPELQPAECRRVLWATWKQAGQPAKEGVESGDAGAAKLWPALWGAYGWPYVSLGLLKLFGDALNFAGPMLLNALLRHMKEARGRDDTGRDGHPIVVDGETLALFSWIPSPGSVAYGCCCVALLGLAAVLKAVLNTQYSFRQGALACRLRSALTCLVYDKTLLVSSVDMAAHSSGAVQTLMSVDADRVVNLFSSLHELWSLPLQIAVALCLLYTQVRVAFLAGLAVVLALIPVNRWLARRIEAASADMMGCKDARVRRTGELLRGIRQIKAAAWEPAFLSRVEEARQGELAALAVRKYLDALCVYFWAATSLLTSILTFSLFVLLGHALTAEIVFTSLALFGVLIAPLNSFPWVINGCVEAVVSVRRLERFLSARETSAQWTAATLETVQPSPEARLRLTSSASVLTLPFPSIFGESEGDADRLALSAMAEPLHASGRRWSVGQSAAGCAVLFQDASFTWVAAEGGAVVSRSQGDAASQSDSSSRDVVFRSVVSWWPSDLALTELCLALPFGSLTAVVGDVGSGKSSLLAAVLGELQGVTGRVRVCGSLAYVPQQPWIMSGTLRDNILFKRPYVESRYTAVLEACCLDADLPALPAADQTQVGDRGTTLSGGQCARLALARALYQDSDVYLLDDVLAAVDAPVAAELWERAICGPLLRGKTRLIVTHSRRFAAAADTLLRLEGGRVAYLGPPEEDPYGLQLWTPGLQPDTEEIGKGKAKLHESFQRRMSSSMPAQPSGLLRSPPGATEKPAAAMKVTEQPPVLEQQPGLVQPQVADQGQPGTPHEGPGELEEARQTGHVKPRVYTAYAMAAGPFLVSVILISLTLMQVTQNGSDLWLSYWVSHQHHEEVELDRALGGFNATPEQHMFYPKWQAMATFQPFHPISSCYLWPPQSGYIMAQLQPDVQFYLSVLLMLTLANSLSILVRAFSFASGGLVAAQRLHERLLAAVAAAPTAFSGATPAGRILNRFSSDTATADDSLPFILNILLTVLFSMLGVVAVLTYTQPLLAAAFIPLAFIYRWLQGYYRHTSREIRRLGSVARSPVYAGFSEALDGAATIRGFRAQAAFAAQNVERLNTLQRANFAGLAAAQWLSLRLQVLAASVITLVAGLGVAGAAGLLPSFATQAGGRAGVGLVGLSLSYALAITGLLNGLLTSFAETEQEMVAVERILEFSDLEPQADTLHDGQSEGEDVGPLPGAWPEQGRVTYMAVRLRYHRDAPLALSGLSLDIRPGQKLGICGRTGAGKSSMVAALLRLTEIEGGAILVDGRDIGAIPLKRLRSVIATVPQTPFLFQGTIRENLDPMGRHSDRELIGVLKVTRLWDILCGLSLSQAKGHAQRSSPVPARQIPSSAAGTPPLSLSRTPPGPFGTPPRSPQLGRPIPPRHRPSSAPSTSYLPPAESPGSSERTLLLAEEGRAGASMSMAGEAFHSGHRGQPAPRSRFFGGLGSGGSFAESLARESTGVLVHSGFGGQLLSVSVGEGGVGLSQGQQQLLCLARVLLRRPRIVCLDECTANVDAVTARLMQDLIASQLSHATILQVAHRLESVMGCDIVAVMEEGRVIETGAPMQLLAAKGSHFAAMHKAAQHGASRASLPVM</sequence>
<organism evidence="13 14">
    <name type="scientific">Coccomyxa subellipsoidea</name>
    <dbReference type="NCBI Taxonomy" id="248742"/>
    <lineage>
        <taxon>Eukaryota</taxon>
        <taxon>Viridiplantae</taxon>
        <taxon>Chlorophyta</taxon>
        <taxon>core chlorophytes</taxon>
        <taxon>Trebouxiophyceae</taxon>
        <taxon>Trebouxiophyceae incertae sedis</taxon>
        <taxon>Coccomyxaceae</taxon>
        <taxon>Coccomyxa</taxon>
    </lineage>
</organism>
<feature type="transmembrane region" description="Helical" evidence="10">
    <location>
        <begin position="1244"/>
        <end position="1266"/>
    </location>
</feature>
<dbReference type="InterPro" id="IPR027417">
    <property type="entry name" value="P-loop_NTPase"/>
</dbReference>
<dbReference type="Pfam" id="PF00005">
    <property type="entry name" value="ABC_tran"/>
    <property type="match status" value="3"/>
</dbReference>
<dbReference type="Proteomes" id="UP001491310">
    <property type="component" value="Unassembled WGS sequence"/>
</dbReference>
<dbReference type="PANTHER" id="PTHR24223:SF330">
    <property type="entry name" value="ATP-BINDING CASSETTE SUB-FAMILY C MEMBER 10"/>
    <property type="match status" value="1"/>
</dbReference>
<feature type="transmembrane region" description="Helical" evidence="10">
    <location>
        <begin position="319"/>
        <end position="345"/>
    </location>
</feature>
<dbReference type="InterPro" id="IPR017871">
    <property type="entry name" value="ABC_transporter-like_CS"/>
</dbReference>
<dbReference type="PROSITE" id="PS00211">
    <property type="entry name" value="ABC_TRANSPORTER_1"/>
    <property type="match status" value="2"/>
</dbReference>
<keyword evidence="8 10" id="KW-0472">Membrane</keyword>
<dbReference type="PANTHER" id="PTHR24223">
    <property type="entry name" value="ATP-BINDING CASSETTE SUB-FAMILY C"/>
    <property type="match status" value="1"/>
</dbReference>
<dbReference type="CDD" id="cd03250">
    <property type="entry name" value="ABCC_MRP_domain1"/>
    <property type="match status" value="1"/>
</dbReference>
<dbReference type="EMBL" id="JALJOT010000005">
    <property type="protein sequence ID" value="KAK9915151.1"/>
    <property type="molecule type" value="Genomic_DNA"/>
</dbReference>
<feature type="transmembrane region" description="Helical" evidence="10">
    <location>
        <begin position="1058"/>
        <end position="1080"/>
    </location>
</feature>
<feature type="domain" description="ABC transporter" evidence="11">
    <location>
        <begin position="601"/>
        <end position="822"/>
    </location>
</feature>
<feature type="transmembrane region" description="Helical" evidence="10">
    <location>
        <begin position="1092"/>
        <end position="1114"/>
    </location>
</feature>
<feature type="domain" description="ABC transporter" evidence="11">
    <location>
        <begin position="1318"/>
        <end position="1694"/>
    </location>
</feature>
<feature type="compositionally biased region" description="Basic and acidic residues" evidence="9">
    <location>
        <begin position="830"/>
        <end position="839"/>
    </location>
</feature>
<evidence type="ECO:0000256" key="2">
    <source>
        <dbReference type="ARBA" id="ARBA00009726"/>
    </source>
</evidence>
<protein>
    <recommendedName>
        <fullName evidence="15">P-loop containing nucleoside triphosphate hydrolase protein</fullName>
    </recommendedName>
</protein>
<dbReference type="InterPro" id="IPR003593">
    <property type="entry name" value="AAA+_ATPase"/>
</dbReference>
<feature type="transmembrane region" description="Helical" evidence="10">
    <location>
        <begin position="418"/>
        <end position="440"/>
    </location>
</feature>
<comment type="similarity">
    <text evidence="2">Belongs to the ABC transporter superfamily. ABCC family. Conjugate transporter (TC 3.A.1.208) subfamily.</text>
</comment>
<feature type="transmembrane region" description="Helical" evidence="10">
    <location>
        <begin position="1020"/>
        <end position="1038"/>
    </location>
</feature>
<dbReference type="SUPFAM" id="SSF52540">
    <property type="entry name" value="P-loop containing nucleoside triphosphate hydrolases"/>
    <property type="match status" value="2"/>
</dbReference>
<keyword evidence="4 10" id="KW-0812">Transmembrane</keyword>
<feature type="region of interest" description="Disordered" evidence="9">
    <location>
        <begin position="887"/>
        <end position="908"/>
    </location>
</feature>
<feature type="region of interest" description="Disordered" evidence="9">
    <location>
        <begin position="1447"/>
        <end position="1519"/>
    </location>
</feature>
<evidence type="ECO:0000256" key="8">
    <source>
        <dbReference type="ARBA" id="ARBA00023136"/>
    </source>
</evidence>
<evidence type="ECO:0000256" key="4">
    <source>
        <dbReference type="ARBA" id="ARBA00022692"/>
    </source>
</evidence>
<dbReference type="CDD" id="cd18605">
    <property type="entry name" value="ABC_6TM_MRP7_D2_like"/>
    <property type="match status" value="1"/>
</dbReference>
<evidence type="ECO:0000256" key="10">
    <source>
        <dbReference type="SAM" id="Phobius"/>
    </source>
</evidence>
<feature type="compositionally biased region" description="Pro residues" evidence="9">
    <location>
        <begin position="1476"/>
        <end position="1486"/>
    </location>
</feature>
<feature type="domain" description="ABC transmembrane type-1" evidence="12">
    <location>
        <begin position="170"/>
        <end position="474"/>
    </location>
</feature>
<dbReference type="InterPro" id="IPR050173">
    <property type="entry name" value="ABC_transporter_C-like"/>
</dbReference>
<feature type="transmembrane region" description="Helical" evidence="10">
    <location>
        <begin position="918"/>
        <end position="940"/>
    </location>
</feature>
<feature type="transmembrane region" description="Helical" evidence="10">
    <location>
        <begin position="1211"/>
        <end position="1232"/>
    </location>
</feature>
<evidence type="ECO:0000256" key="3">
    <source>
        <dbReference type="ARBA" id="ARBA00022448"/>
    </source>
</evidence>
<feature type="domain" description="ABC transmembrane type-1" evidence="12">
    <location>
        <begin position="1007"/>
        <end position="1274"/>
    </location>
</feature>
<reference evidence="13 14" key="1">
    <citation type="journal article" date="2024" name="Nat. Commun.">
        <title>Phylogenomics reveals the evolutionary origins of lichenization in chlorophyte algae.</title>
        <authorList>
            <person name="Puginier C."/>
            <person name="Libourel C."/>
            <person name="Otte J."/>
            <person name="Skaloud P."/>
            <person name="Haon M."/>
            <person name="Grisel S."/>
            <person name="Petersen M."/>
            <person name="Berrin J.G."/>
            <person name="Delaux P.M."/>
            <person name="Dal Grande F."/>
            <person name="Keller J."/>
        </authorList>
    </citation>
    <scope>NUCLEOTIDE SEQUENCE [LARGE SCALE GENOMIC DNA]</scope>
    <source>
        <strain evidence="13 14">SAG 216-7</strain>
    </source>
</reference>
<dbReference type="SUPFAM" id="SSF90123">
    <property type="entry name" value="ABC transporter transmembrane region"/>
    <property type="match status" value="2"/>
</dbReference>
<keyword evidence="6" id="KW-0067">ATP-binding</keyword>
<dbReference type="Gene3D" id="3.40.50.300">
    <property type="entry name" value="P-loop containing nucleotide triphosphate hydrolases"/>
    <property type="match status" value="3"/>
</dbReference>
<evidence type="ECO:0000313" key="13">
    <source>
        <dbReference type="EMBL" id="KAK9915151.1"/>
    </source>
</evidence>
<name>A0ABR2YU15_9CHLO</name>
<evidence type="ECO:0000256" key="1">
    <source>
        <dbReference type="ARBA" id="ARBA00004370"/>
    </source>
</evidence>
<dbReference type="PROSITE" id="PS50929">
    <property type="entry name" value="ABC_TM1F"/>
    <property type="match status" value="2"/>
</dbReference>
<keyword evidence="5" id="KW-0547">Nucleotide-binding</keyword>
<dbReference type="Pfam" id="PF00664">
    <property type="entry name" value="ABC_membrane"/>
    <property type="match status" value="2"/>
</dbReference>
<dbReference type="CDD" id="cd18598">
    <property type="entry name" value="ABC_6TM_MRP7_D1_like"/>
    <property type="match status" value="1"/>
</dbReference>
<evidence type="ECO:0000259" key="11">
    <source>
        <dbReference type="PROSITE" id="PS50893"/>
    </source>
</evidence>
<dbReference type="SMART" id="SM00382">
    <property type="entry name" value="AAA"/>
    <property type="match status" value="2"/>
</dbReference>
<feature type="transmembrane region" description="Helical" evidence="10">
    <location>
        <begin position="1120"/>
        <end position="1139"/>
    </location>
</feature>
<proteinExistence type="inferred from homology"/>
<comment type="caution">
    <text evidence="13">The sequence shown here is derived from an EMBL/GenBank/DDBJ whole genome shotgun (WGS) entry which is preliminary data.</text>
</comment>
<dbReference type="PROSITE" id="PS50893">
    <property type="entry name" value="ABC_TRANSPORTER_2"/>
    <property type="match status" value="2"/>
</dbReference>